<organism evidence="1 2">
    <name type="scientific">Funneliformis geosporum</name>
    <dbReference type="NCBI Taxonomy" id="1117311"/>
    <lineage>
        <taxon>Eukaryota</taxon>
        <taxon>Fungi</taxon>
        <taxon>Fungi incertae sedis</taxon>
        <taxon>Mucoromycota</taxon>
        <taxon>Glomeromycotina</taxon>
        <taxon>Glomeromycetes</taxon>
        <taxon>Glomerales</taxon>
        <taxon>Glomeraceae</taxon>
        <taxon>Funneliformis</taxon>
    </lineage>
</organism>
<dbReference type="OrthoDB" id="1729124at2759"/>
<gene>
    <name evidence="1" type="ORF">FWILDA_LOCUS19865</name>
</gene>
<keyword evidence="2" id="KW-1185">Reference proteome</keyword>
<dbReference type="Proteomes" id="UP001153678">
    <property type="component" value="Unassembled WGS sequence"/>
</dbReference>
<accession>A0A9W4X4E8</accession>
<dbReference type="EMBL" id="CAMKVN010026281">
    <property type="protein sequence ID" value="CAI2201034.1"/>
    <property type="molecule type" value="Genomic_DNA"/>
</dbReference>
<evidence type="ECO:0000313" key="2">
    <source>
        <dbReference type="Proteomes" id="UP001153678"/>
    </source>
</evidence>
<name>A0A9W4X4E8_9GLOM</name>
<protein>
    <submittedName>
        <fullName evidence="1">15888_t:CDS:1</fullName>
    </submittedName>
</protein>
<dbReference type="AlphaFoldDB" id="A0A9W4X4E8"/>
<proteinExistence type="predicted"/>
<reference evidence="1" key="1">
    <citation type="submission" date="2022-08" db="EMBL/GenBank/DDBJ databases">
        <authorList>
            <person name="Kallberg Y."/>
            <person name="Tangrot J."/>
            <person name="Rosling A."/>
        </authorList>
    </citation>
    <scope>NUCLEOTIDE SEQUENCE</scope>
    <source>
        <strain evidence="1">Wild A</strain>
    </source>
</reference>
<comment type="caution">
    <text evidence="1">The sequence shown here is derived from an EMBL/GenBank/DDBJ whole genome shotgun (WGS) entry which is preliminary data.</text>
</comment>
<evidence type="ECO:0000313" key="1">
    <source>
        <dbReference type="EMBL" id="CAI2201034.1"/>
    </source>
</evidence>
<feature type="non-terminal residue" evidence="1">
    <location>
        <position position="89"/>
    </location>
</feature>
<sequence length="89" mass="9996">MSSNGEISEIIAKYAPISLGSDLSDFTNNEKIAVEKLIAAGRIINRIYLRQKWKGNESLLEQLLSATPRDENAILFFNLMKGPWDRVDG</sequence>